<feature type="domain" description="N-acetyltransferase" evidence="3">
    <location>
        <begin position="1"/>
        <end position="152"/>
    </location>
</feature>
<dbReference type="PANTHER" id="PTHR10908:SF0">
    <property type="entry name" value="SEROTONIN N-ACETYLTRANSFERASE"/>
    <property type="match status" value="1"/>
</dbReference>
<accession>A0A7X2N407</accession>
<dbReference type="Proteomes" id="UP000470082">
    <property type="component" value="Unassembled WGS sequence"/>
</dbReference>
<keyword evidence="2" id="KW-0012">Acyltransferase</keyword>
<name>A0A7X2N407_9FIRM</name>
<evidence type="ECO:0000259" key="3">
    <source>
        <dbReference type="PROSITE" id="PS51186"/>
    </source>
</evidence>
<dbReference type="SUPFAM" id="SSF55729">
    <property type="entry name" value="Acyl-CoA N-acyltransferases (Nat)"/>
    <property type="match status" value="1"/>
</dbReference>
<gene>
    <name evidence="4" type="ORF">FYJ50_07980</name>
</gene>
<evidence type="ECO:0000256" key="2">
    <source>
        <dbReference type="ARBA" id="ARBA00023315"/>
    </source>
</evidence>
<dbReference type="GO" id="GO:0008080">
    <property type="term" value="F:N-acetyltransferase activity"/>
    <property type="evidence" value="ECO:0007669"/>
    <property type="project" value="UniProtKB-ARBA"/>
</dbReference>
<dbReference type="AlphaFoldDB" id="A0A7X2N407"/>
<organism evidence="4 5">
    <name type="scientific">Floccifex porci</name>
    <dbReference type="NCBI Taxonomy" id="2606629"/>
    <lineage>
        <taxon>Bacteria</taxon>
        <taxon>Bacillati</taxon>
        <taxon>Bacillota</taxon>
        <taxon>Erysipelotrichia</taxon>
        <taxon>Erysipelotrichales</taxon>
        <taxon>Erysipelotrichaceae</taxon>
        <taxon>Floccifex</taxon>
    </lineage>
</organism>
<protein>
    <submittedName>
        <fullName evidence="4">GNAT family N-acetyltransferase</fullName>
    </submittedName>
</protein>
<evidence type="ECO:0000313" key="4">
    <source>
        <dbReference type="EMBL" id="MSS02025.1"/>
    </source>
</evidence>
<reference evidence="4 5" key="1">
    <citation type="submission" date="2019-08" db="EMBL/GenBank/DDBJ databases">
        <title>In-depth cultivation of the pig gut microbiome towards novel bacterial diversity and tailored functional studies.</title>
        <authorList>
            <person name="Wylensek D."/>
            <person name="Hitch T.C.A."/>
            <person name="Clavel T."/>
        </authorList>
    </citation>
    <scope>NUCLEOTIDE SEQUENCE [LARGE SCALE GENOMIC DNA]</scope>
    <source>
        <strain evidence="4 5">LKV-178-WT-2G</strain>
    </source>
</reference>
<dbReference type="InterPro" id="IPR051635">
    <property type="entry name" value="SNAT-like"/>
</dbReference>
<dbReference type="PROSITE" id="PS51186">
    <property type="entry name" value="GNAT"/>
    <property type="match status" value="1"/>
</dbReference>
<sequence>MFRYADINDLNRVYEIEKECFPENEAASFNSLKHRIENGFFLLLEEEHEILSFINGMYSNEKDLKDEMYEGKYCVKNGDWLMIFGVDTPYKHQHHGYASMVMNELIKNFKGKGIVLTCKEHLIPFYSEFGFVDEGISSSTHGNVLWHQMRYEIIT</sequence>
<dbReference type="Gene3D" id="3.40.630.30">
    <property type="match status" value="1"/>
</dbReference>
<keyword evidence="5" id="KW-1185">Reference proteome</keyword>
<evidence type="ECO:0000313" key="5">
    <source>
        <dbReference type="Proteomes" id="UP000470082"/>
    </source>
</evidence>
<dbReference type="InterPro" id="IPR000182">
    <property type="entry name" value="GNAT_dom"/>
</dbReference>
<dbReference type="PANTHER" id="PTHR10908">
    <property type="entry name" value="SEROTONIN N-ACETYLTRANSFERASE"/>
    <property type="match status" value="1"/>
</dbReference>
<comment type="caution">
    <text evidence="4">The sequence shown here is derived from an EMBL/GenBank/DDBJ whole genome shotgun (WGS) entry which is preliminary data.</text>
</comment>
<dbReference type="InterPro" id="IPR016181">
    <property type="entry name" value="Acyl_CoA_acyltransferase"/>
</dbReference>
<evidence type="ECO:0000256" key="1">
    <source>
        <dbReference type="ARBA" id="ARBA00022679"/>
    </source>
</evidence>
<proteinExistence type="predicted"/>
<keyword evidence="1 4" id="KW-0808">Transferase</keyword>
<dbReference type="Pfam" id="PF00583">
    <property type="entry name" value="Acetyltransf_1"/>
    <property type="match status" value="1"/>
</dbReference>
<dbReference type="EMBL" id="VUMM01000018">
    <property type="protein sequence ID" value="MSS02025.1"/>
    <property type="molecule type" value="Genomic_DNA"/>
</dbReference>